<dbReference type="Proteomes" id="UP001472866">
    <property type="component" value="Chromosome 05"/>
</dbReference>
<name>A0AAX4P791_9CHLO</name>
<gene>
    <name evidence="3" type="ORF">HKI87_05g34310</name>
</gene>
<dbReference type="PANTHER" id="PTHR45288:SF1">
    <property type="entry name" value="THIOREDOXIN FAMILY PROTEIN"/>
    <property type="match status" value="1"/>
</dbReference>
<feature type="compositionally biased region" description="Low complexity" evidence="1">
    <location>
        <begin position="35"/>
        <end position="57"/>
    </location>
</feature>
<dbReference type="InterPro" id="IPR036249">
    <property type="entry name" value="Thioredoxin-like_sf"/>
</dbReference>
<dbReference type="EMBL" id="CP151505">
    <property type="protein sequence ID" value="WZN61896.1"/>
    <property type="molecule type" value="Genomic_DNA"/>
</dbReference>
<dbReference type="InterPro" id="IPR004045">
    <property type="entry name" value="Glutathione_S-Trfase_N"/>
</dbReference>
<evidence type="ECO:0000256" key="1">
    <source>
        <dbReference type="SAM" id="MobiDB-lite"/>
    </source>
</evidence>
<sequence>MVMVTVPMRSIRARQVMVARGSVSCARQGRRRPTRPATRPQAAGEGDDQQQQQQQQQEEVKVVKNEEVLLSRFEEWKSRPAASIEAKAFSVAEGTTGRTLGASVAPLLTLGAGAFVAGYKGKPRKKENEGNYVLPVSLGGYEWGESQSVEAASKMNEPAKPIEIYEFQGCPFCRKVRVAVSVLGINVLFRPSPQGGERFRPEAVAMGGKSQFPFMVDPNPASGEVQMYESEDIIRYLFENYGPGEVPRGLRWRNGTLANGLGLMGRMGAGSRARPSLQPEKPLDLWGYEPSPFVVLVKEQLCELELPYVQRTCPRGSPKRQAVFEKKGKFQVPYLEDPNTGAELFESSAIVDYLNFVYGA</sequence>
<proteinExistence type="predicted"/>
<reference evidence="3 4" key="1">
    <citation type="submission" date="2024-03" db="EMBL/GenBank/DDBJ databases">
        <title>Complete genome sequence of the green alga Chloropicon roscoffensis RCC1871.</title>
        <authorList>
            <person name="Lemieux C."/>
            <person name="Pombert J.-F."/>
            <person name="Otis C."/>
            <person name="Turmel M."/>
        </authorList>
    </citation>
    <scope>NUCLEOTIDE SEQUENCE [LARGE SCALE GENOMIC DNA]</scope>
    <source>
        <strain evidence="3 4">RCC1871</strain>
    </source>
</reference>
<feature type="region of interest" description="Disordered" evidence="1">
    <location>
        <begin position="22"/>
        <end position="60"/>
    </location>
</feature>
<evidence type="ECO:0000313" key="3">
    <source>
        <dbReference type="EMBL" id="WZN61896.1"/>
    </source>
</evidence>
<dbReference type="InterPro" id="IPR040079">
    <property type="entry name" value="Glutathione_S-Trfase"/>
</dbReference>
<evidence type="ECO:0000313" key="4">
    <source>
        <dbReference type="Proteomes" id="UP001472866"/>
    </source>
</evidence>
<keyword evidence="4" id="KW-1185">Reference proteome</keyword>
<dbReference type="AlphaFoldDB" id="A0AAX4P791"/>
<dbReference type="SFLD" id="SFLDS00019">
    <property type="entry name" value="Glutathione_Transferase_(cytos"/>
    <property type="match status" value="1"/>
</dbReference>
<organism evidence="3 4">
    <name type="scientific">Chloropicon roscoffensis</name>
    <dbReference type="NCBI Taxonomy" id="1461544"/>
    <lineage>
        <taxon>Eukaryota</taxon>
        <taxon>Viridiplantae</taxon>
        <taxon>Chlorophyta</taxon>
        <taxon>Chloropicophyceae</taxon>
        <taxon>Chloropicales</taxon>
        <taxon>Chloropicaceae</taxon>
        <taxon>Chloropicon</taxon>
    </lineage>
</organism>
<dbReference type="SUPFAM" id="SSF52833">
    <property type="entry name" value="Thioredoxin-like"/>
    <property type="match status" value="2"/>
</dbReference>
<feature type="domain" description="GST N-terminal" evidence="2">
    <location>
        <begin position="165"/>
        <end position="242"/>
    </location>
</feature>
<dbReference type="Pfam" id="PF13417">
    <property type="entry name" value="GST_N_3"/>
    <property type="match status" value="2"/>
</dbReference>
<protein>
    <submittedName>
        <fullName evidence="3">Thioredoxin</fullName>
    </submittedName>
</protein>
<dbReference type="Gene3D" id="3.40.30.10">
    <property type="entry name" value="Glutaredoxin"/>
    <property type="match status" value="2"/>
</dbReference>
<evidence type="ECO:0000259" key="2">
    <source>
        <dbReference type="Pfam" id="PF13417"/>
    </source>
</evidence>
<dbReference type="PROSITE" id="PS51354">
    <property type="entry name" value="GLUTAREDOXIN_2"/>
    <property type="match status" value="1"/>
</dbReference>
<accession>A0AAX4P791</accession>
<dbReference type="SFLD" id="SFLDG01181">
    <property type="entry name" value="SUF2"/>
    <property type="match status" value="1"/>
</dbReference>
<dbReference type="SFLD" id="SFLDG01202">
    <property type="entry name" value="SUF2.2"/>
    <property type="match status" value="1"/>
</dbReference>
<feature type="domain" description="GST N-terminal" evidence="2">
    <location>
        <begin position="285"/>
        <end position="354"/>
    </location>
</feature>
<dbReference type="GO" id="GO:0009507">
    <property type="term" value="C:chloroplast"/>
    <property type="evidence" value="ECO:0007669"/>
    <property type="project" value="TreeGrafter"/>
</dbReference>
<dbReference type="PANTHER" id="PTHR45288">
    <property type="entry name" value="THIOREDOXIN FAMILY PROTEIN"/>
    <property type="match status" value="1"/>
</dbReference>